<comment type="caution">
    <text evidence="2">The sequence shown here is derived from an EMBL/GenBank/DDBJ whole genome shotgun (WGS) entry which is preliminary data.</text>
</comment>
<proteinExistence type="predicted"/>
<accession>A0ABD5PBM0</accession>
<protein>
    <submittedName>
        <fullName evidence="2">DUF1028 domain-containing protein</fullName>
    </submittedName>
</protein>
<evidence type="ECO:0000256" key="1">
    <source>
        <dbReference type="SAM" id="MobiDB-lite"/>
    </source>
</evidence>
<gene>
    <name evidence="2" type="ORF">ACFO0N_09275</name>
</gene>
<feature type="compositionally biased region" description="Acidic residues" evidence="1">
    <location>
        <begin position="13"/>
        <end position="29"/>
    </location>
</feature>
<organism evidence="2 3">
    <name type="scientific">Halobium salinum</name>
    <dbReference type="NCBI Taxonomy" id="1364940"/>
    <lineage>
        <taxon>Archaea</taxon>
        <taxon>Methanobacteriati</taxon>
        <taxon>Methanobacteriota</taxon>
        <taxon>Stenosarchaea group</taxon>
        <taxon>Halobacteria</taxon>
        <taxon>Halobacteriales</taxon>
        <taxon>Haloferacaceae</taxon>
        <taxon>Halobium</taxon>
    </lineage>
</organism>
<dbReference type="SUPFAM" id="SSF56235">
    <property type="entry name" value="N-terminal nucleophile aminohydrolases (Ntn hydrolases)"/>
    <property type="match status" value="1"/>
</dbReference>
<feature type="region of interest" description="Disordered" evidence="1">
    <location>
        <begin position="13"/>
        <end position="35"/>
    </location>
</feature>
<dbReference type="InterPro" id="IPR029055">
    <property type="entry name" value="Ntn_hydrolases_N"/>
</dbReference>
<dbReference type="RefSeq" id="WP_267624284.1">
    <property type="nucleotide sequence ID" value="NZ_JAODIW010000008.1"/>
</dbReference>
<reference evidence="2 3" key="1">
    <citation type="journal article" date="2019" name="Int. J. Syst. Evol. Microbiol.">
        <title>The Global Catalogue of Microorganisms (GCM) 10K type strain sequencing project: providing services to taxonomists for standard genome sequencing and annotation.</title>
        <authorList>
            <consortium name="The Broad Institute Genomics Platform"/>
            <consortium name="The Broad Institute Genome Sequencing Center for Infectious Disease"/>
            <person name="Wu L."/>
            <person name="Ma J."/>
        </authorList>
    </citation>
    <scope>NUCLEOTIDE SEQUENCE [LARGE SCALE GENOMIC DNA]</scope>
    <source>
        <strain evidence="2 3">CGMCC 1.12553</strain>
    </source>
</reference>
<dbReference type="Pfam" id="PF06267">
    <property type="entry name" value="DUF1028"/>
    <property type="match status" value="1"/>
</dbReference>
<dbReference type="EMBL" id="JBHSDS010000006">
    <property type="protein sequence ID" value="MFC4358138.1"/>
    <property type="molecule type" value="Genomic_DNA"/>
</dbReference>
<dbReference type="AlphaFoldDB" id="A0ABD5PBM0"/>
<keyword evidence="3" id="KW-1185">Reference proteome</keyword>
<sequence>MTFSICVREEYEVEGDGADEAAENGDAPDGEPTTHTRFGVAVTTRLPGVGALCPHANEFGAVSTQSLTNVELGRKGVEYLEDGLAVDDALQALLNADDGRENRQLHGVGREGTFAFSGEDCNGWYGHVEGGNYTVAGNLLAGESVVDAVAETYESAWAAEPSNPESDAAAEEGPREPLAKRLVDALAAGYAEGGDKREDLDVQSAALKVTTTEDRAADPYYDDLRVDATEQPIRDLRETYSEAKRGFEMAMEKYAEAYEEDEAS</sequence>
<evidence type="ECO:0000313" key="3">
    <source>
        <dbReference type="Proteomes" id="UP001595921"/>
    </source>
</evidence>
<dbReference type="PANTHER" id="PTHR39328:SF1">
    <property type="entry name" value="BLL2871 PROTEIN"/>
    <property type="match status" value="1"/>
</dbReference>
<dbReference type="InterPro" id="IPR010430">
    <property type="entry name" value="DUF1028"/>
</dbReference>
<dbReference type="Gene3D" id="3.60.20.10">
    <property type="entry name" value="Glutamine Phosphoribosylpyrophosphate, subunit 1, domain 1"/>
    <property type="match status" value="1"/>
</dbReference>
<dbReference type="Proteomes" id="UP001595921">
    <property type="component" value="Unassembled WGS sequence"/>
</dbReference>
<name>A0ABD5PBM0_9EURY</name>
<dbReference type="PANTHER" id="PTHR39328">
    <property type="entry name" value="BLL2871 PROTEIN"/>
    <property type="match status" value="1"/>
</dbReference>
<evidence type="ECO:0000313" key="2">
    <source>
        <dbReference type="EMBL" id="MFC4358138.1"/>
    </source>
</evidence>